<proteinExistence type="predicted"/>
<keyword evidence="1" id="KW-0732">Signal</keyword>
<reference evidence="2" key="1">
    <citation type="submission" date="2017-01" db="EMBL/GenBank/DDBJ databases">
        <title>A deep insight into the sialotranscriptome of adult male and female Cluex tarsalis mosquitoes.</title>
        <authorList>
            <person name="Ribeiro J.M."/>
            <person name="Moreira F."/>
            <person name="Bernard K.A."/>
            <person name="Calvo E."/>
        </authorList>
    </citation>
    <scope>NUCLEOTIDE SEQUENCE</scope>
    <source>
        <strain evidence="2">Kern County</strain>
        <tissue evidence="2">Salivary glands</tissue>
    </source>
</reference>
<organism evidence="2">
    <name type="scientific">Culex tarsalis</name>
    <name type="common">Encephalitis mosquito</name>
    <dbReference type="NCBI Taxonomy" id="7177"/>
    <lineage>
        <taxon>Eukaryota</taxon>
        <taxon>Metazoa</taxon>
        <taxon>Ecdysozoa</taxon>
        <taxon>Arthropoda</taxon>
        <taxon>Hexapoda</taxon>
        <taxon>Insecta</taxon>
        <taxon>Pterygota</taxon>
        <taxon>Neoptera</taxon>
        <taxon>Endopterygota</taxon>
        <taxon>Diptera</taxon>
        <taxon>Nematocera</taxon>
        <taxon>Culicoidea</taxon>
        <taxon>Culicidae</taxon>
        <taxon>Culicinae</taxon>
        <taxon>Culicini</taxon>
        <taxon>Culex</taxon>
        <taxon>Culex</taxon>
    </lineage>
</organism>
<feature type="signal peptide" evidence="1">
    <location>
        <begin position="1"/>
        <end position="16"/>
    </location>
</feature>
<evidence type="ECO:0000313" key="2">
    <source>
        <dbReference type="EMBL" id="JAV31382.1"/>
    </source>
</evidence>
<protein>
    <submittedName>
        <fullName evidence="2">Putative conserved secreted protein</fullName>
    </submittedName>
</protein>
<accession>A0A1Q3FVB4</accession>
<dbReference type="EMBL" id="GFDL01003663">
    <property type="protein sequence ID" value="JAV31382.1"/>
    <property type="molecule type" value="Transcribed_RNA"/>
</dbReference>
<feature type="chain" id="PRO_5010206438" evidence="1">
    <location>
        <begin position="17"/>
        <end position="116"/>
    </location>
</feature>
<sequence length="116" mass="12429">MIKLICLFALVSVALASTVQLTGEPLPVHMRRVRAAEGPVVQKDSEEAPVAVAAGADDLEGAETFYHKKIYVVPSYGYGGYHGGYYGHGYGYGGYGYGGYGYGGYGGYGYGYPHYY</sequence>
<evidence type="ECO:0000256" key="1">
    <source>
        <dbReference type="SAM" id="SignalP"/>
    </source>
</evidence>
<name>A0A1Q3FVB4_CULTA</name>
<dbReference type="AlphaFoldDB" id="A0A1Q3FVB4"/>